<dbReference type="OrthoDB" id="153270at2"/>
<reference evidence="2 3" key="1">
    <citation type="submission" date="2007-08" db="EMBL/GenBank/DDBJ databases">
        <title>Complete sequence of Roseiflexus castenholzii DSM 13941.</title>
        <authorList>
            <consortium name="US DOE Joint Genome Institute"/>
            <person name="Copeland A."/>
            <person name="Lucas S."/>
            <person name="Lapidus A."/>
            <person name="Barry K."/>
            <person name="Glavina del Rio T."/>
            <person name="Dalin E."/>
            <person name="Tice H."/>
            <person name="Pitluck S."/>
            <person name="Thompson L.S."/>
            <person name="Brettin T."/>
            <person name="Bruce D."/>
            <person name="Detter J.C."/>
            <person name="Han C."/>
            <person name="Tapia R."/>
            <person name="Schmutz J."/>
            <person name="Larimer F."/>
            <person name="Land M."/>
            <person name="Hauser L."/>
            <person name="Kyrpides N."/>
            <person name="Mikhailova N."/>
            <person name="Bryant D.A."/>
            <person name="Hanada S."/>
            <person name="Tsukatani Y."/>
            <person name="Richardson P."/>
        </authorList>
    </citation>
    <scope>NUCLEOTIDE SEQUENCE [LARGE SCALE GENOMIC DNA]</scope>
    <source>
        <strain evidence="3">DSM 13941 / HLO8</strain>
    </source>
</reference>
<dbReference type="RefSeq" id="WP_012122647.1">
    <property type="nucleotide sequence ID" value="NC_009767.1"/>
</dbReference>
<accession>A7NRN0</accession>
<evidence type="ECO:0000313" key="3">
    <source>
        <dbReference type="Proteomes" id="UP000000263"/>
    </source>
</evidence>
<organism evidence="2 3">
    <name type="scientific">Roseiflexus castenholzii (strain DSM 13941 / HLO8)</name>
    <dbReference type="NCBI Taxonomy" id="383372"/>
    <lineage>
        <taxon>Bacteria</taxon>
        <taxon>Bacillati</taxon>
        <taxon>Chloroflexota</taxon>
        <taxon>Chloroflexia</taxon>
        <taxon>Chloroflexales</taxon>
        <taxon>Roseiflexineae</taxon>
        <taxon>Roseiflexaceae</taxon>
        <taxon>Roseiflexus</taxon>
    </lineage>
</organism>
<evidence type="ECO:0000313" key="2">
    <source>
        <dbReference type="EMBL" id="ABU60226.1"/>
    </source>
</evidence>
<keyword evidence="1" id="KW-0812">Transmembrane</keyword>
<dbReference type="eggNOG" id="ENOG503325F">
    <property type="taxonomic scope" value="Bacteria"/>
</dbReference>
<protein>
    <submittedName>
        <fullName evidence="2">Uncharacterized protein</fullName>
    </submittedName>
</protein>
<feature type="transmembrane region" description="Helical" evidence="1">
    <location>
        <begin position="123"/>
        <end position="146"/>
    </location>
</feature>
<feature type="transmembrane region" description="Helical" evidence="1">
    <location>
        <begin position="251"/>
        <end position="272"/>
    </location>
</feature>
<feature type="transmembrane region" description="Helical" evidence="1">
    <location>
        <begin position="205"/>
        <end position="230"/>
    </location>
</feature>
<keyword evidence="1" id="KW-0472">Membrane</keyword>
<dbReference type="EMBL" id="CP000804">
    <property type="protein sequence ID" value="ABU60226.1"/>
    <property type="molecule type" value="Genomic_DNA"/>
</dbReference>
<dbReference type="KEGG" id="rca:Rcas_4196"/>
<dbReference type="STRING" id="383372.Rcas_4196"/>
<keyword evidence="3" id="KW-1185">Reference proteome</keyword>
<feature type="transmembrane region" description="Helical" evidence="1">
    <location>
        <begin position="167"/>
        <end position="199"/>
    </location>
</feature>
<dbReference type="AlphaFoldDB" id="A7NRN0"/>
<sequence length="323" mass="34482">MQQSASIIDTLSEGYRAIHRRPAALLLVFAFNLALLLTAPVSFAPLFDRFDGFLTRLAGASTETSGDAQSQMSALLAELGQTDLRQALALMNVMPRFIVPRFAPGALATNGADAVITIASVPAAALTFVLINLIVFPIGVLFLTLVGAAVRGEPAWQRDLWRAMVRIGAAVIGVMAILVAAFVLIGLPFAFVAALLMAVNDVLGVLAFSLILVVMIWVQIYVGFANEAIVMSRMGPLRALRASFELVRRNLWGVVGFLLLSLLITRGTEVIWEMLGTSMIGGVAAALGSAYIGVGLAAARMAFYRERVRRLSEQQAIRPGAAP</sequence>
<proteinExistence type="predicted"/>
<gene>
    <name evidence="2" type="ordered locus">Rcas_4196</name>
</gene>
<dbReference type="HOGENOM" id="CLU_902661_0_0_0"/>
<name>A7NRN0_ROSCS</name>
<dbReference type="Proteomes" id="UP000000263">
    <property type="component" value="Chromosome"/>
</dbReference>
<keyword evidence="1" id="KW-1133">Transmembrane helix</keyword>
<evidence type="ECO:0000256" key="1">
    <source>
        <dbReference type="SAM" id="Phobius"/>
    </source>
</evidence>
<feature type="transmembrane region" description="Helical" evidence="1">
    <location>
        <begin position="24"/>
        <end position="47"/>
    </location>
</feature>
<feature type="transmembrane region" description="Helical" evidence="1">
    <location>
        <begin position="278"/>
        <end position="303"/>
    </location>
</feature>